<feature type="compositionally biased region" description="Basic and acidic residues" evidence="1">
    <location>
        <begin position="403"/>
        <end position="413"/>
    </location>
</feature>
<reference evidence="2" key="1">
    <citation type="submission" date="2023-01" db="EMBL/GenBank/DDBJ databases">
        <title>The growth and conidiation of Purpureocillium lavendulum are regulated by nitrogen source and histone H3K14 acetylation.</title>
        <authorList>
            <person name="Tang P."/>
            <person name="Han J."/>
            <person name="Zhang C."/>
            <person name="Tang P."/>
            <person name="Qi F."/>
            <person name="Zhang K."/>
            <person name="Liang L."/>
        </authorList>
    </citation>
    <scope>NUCLEOTIDE SEQUENCE</scope>
    <source>
        <strain evidence="2">YMF1.00683</strain>
    </source>
</reference>
<feature type="region of interest" description="Disordered" evidence="1">
    <location>
        <begin position="198"/>
        <end position="217"/>
    </location>
</feature>
<sequence length="436" mass="48666">MTSSATISRIQRSMHSAQPSKGILKKNIGSKLASAEVRDLHYHQPLQYASTVTTGIEHPDALVSDWYSHYPPVDGTKKTRVRFDDKRTVKVILVDGPMEKWPCYSYHDPHHIPVSENEYSAQDREMLNSRPFDQGSDGQPTCAIDVISGGEHFETALDDSPFLHQQDNFESSVDFDIERINITNAYDNETFSEQLHDLSEASSDTSSECGPETPPLGPISTFDVIDLKFASRSWDDMMDDIEDIELAAPVLENSAPKPSVSQITIFDGLGAGIKGRRWDEEDEDDLPTYAAPPTTTTAKIEIFDGRGDGIKGSRWDEDEENDITVAEPVTTASDPVASRIVIFDGLGTGIKGRRWDDDEEGEMIPGTAGPKIEKQPPRTVDIFDGLGTRLKGPSWDDLVVEEETTREREDAKRTKIPRKGSPRTKTSRRAVERQWR</sequence>
<feature type="region of interest" description="Disordered" evidence="1">
    <location>
        <begin position="396"/>
        <end position="436"/>
    </location>
</feature>
<accession>A0AB34G5Y2</accession>
<organism evidence="2 3">
    <name type="scientific">Purpureocillium lavendulum</name>
    <dbReference type="NCBI Taxonomy" id="1247861"/>
    <lineage>
        <taxon>Eukaryota</taxon>
        <taxon>Fungi</taxon>
        <taxon>Dikarya</taxon>
        <taxon>Ascomycota</taxon>
        <taxon>Pezizomycotina</taxon>
        <taxon>Sordariomycetes</taxon>
        <taxon>Hypocreomycetidae</taxon>
        <taxon>Hypocreales</taxon>
        <taxon>Ophiocordycipitaceae</taxon>
        <taxon>Purpureocillium</taxon>
    </lineage>
</organism>
<keyword evidence="3" id="KW-1185">Reference proteome</keyword>
<comment type="caution">
    <text evidence="2">The sequence shown here is derived from an EMBL/GenBank/DDBJ whole genome shotgun (WGS) entry which is preliminary data.</text>
</comment>
<evidence type="ECO:0000256" key="1">
    <source>
        <dbReference type="SAM" id="MobiDB-lite"/>
    </source>
</evidence>
<keyword evidence="2" id="KW-0489">Methyltransferase</keyword>
<feature type="region of interest" description="Disordered" evidence="1">
    <location>
        <begin position="1"/>
        <end position="21"/>
    </location>
</feature>
<dbReference type="GO" id="GO:0008168">
    <property type="term" value="F:methyltransferase activity"/>
    <property type="evidence" value="ECO:0007669"/>
    <property type="project" value="UniProtKB-KW"/>
</dbReference>
<dbReference type="EMBL" id="JAQHRD010000001">
    <property type="protein sequence ID" value="KAJ6446939.1"/>
    <property type="molecule type" value="Genomic_DNA"/>
</dbReference>
<gene>
    <name evidence="2" type="ORF">O9K51_01714</name>
</gene>
<evidence type="ECO:0000313" key="2">
    <source>
        <dbReference type="EMBL" id="KAJ6446939.1"/>
    </source>
</evidence>
<keyword evidence="2" id="KW-0808">Transferase</keyword>
<dbReference type="Proteomes" id="UP001163105">
    <property type="component" value="Unassembled WGS sequence"/>
</dbReference>
<feature type="compositionally biased region" description="Basic residues" evidence="1">
    <location>
        <begin position="414"/>
        <end position="428"/>
    </location>
</feature>
<dbReference type="AlphaFoldDB" id="A0AB34G5Y2"/>
<name>A0AB34G5Y2_9HYPO</name>
<dbReference type="GO" id="GO:0032259">
    <property type="term" value="P:methylation"/>
    <property type="evidence" value="ECO:0007669"/>
    <property type="project" value="UniProtKB-KW"/>
</dbReference>
<proteinExistence type="predicted"/>
<feature type="compositionally biased region" description="Polar residues" evidence="1">
    <location>
        <begin position="1"/>
        <end position="19"/>
    </location>
</feature>
<protein>
    <submittedName>
        <fullName evidence="2">Methyltransferase type 11</fullName>
    </submittedName>
</protein>
<evidence type="ECO:0000313" key="3">
    <source>
        <dbReference type="Proteomes" id="UP001163105"/>
    </source>
</evidence>